<dbReference type="STRING" id="797299.HALLA_06505"/>
<evidence type="ECO:0000259" key="2">
    <source>
        <dbReference type="Pfam" id="PF00296"/>
    </source>
</evidence>
<dbReference type="PANTHER" id="PTHR43244:SF1">
    <property type="entry name" value="5,10-METHYLENETETRAHYDROMETHANOPTERIN REDUCTASE"/>
    <property type="match status" value="1"/>
</dbReference>
<dbReference type="OrthoDB" id="167712at2157"/>
<keyword evidence="4" id="KW-1185">Reference proteome</keyword>
<reference evidence="3 4" key="1">
    <citation type="submission" date="2014-01" db="EMBL/GenBank/DDBJ databases">
        <authorList>
            <consortium name="DOE Joint Genome Institute"/>
            <person name="Anderson I."/>
            <person name="Huntemann M."/>
            <person name="Han J."/>
            <person name="Chen A."/>
            <person name="Kyrpides N."/>
            <person name="Mavromatis K."/>
            <person name="Markowitz V."/>
            <person name="Palaniappan K."/>
            <person name="Ivanova N."/>
            <person name="Schaumberg A."/>
            <person name="Pati A."/>
            <person name="Liolios K."/>
            <person name="Nordberg H.P."/>
            <person name="Cantor M.N."/>
            <person name="Hua S.X."/>
            <person name="Woyke T."/>
        </authorList>
    </citation>
    <scope>NUCLEOTIDE SEQUENCE [LARGE SCALE GENOMIC DNA]</scope>
    <source>
        <strain evidence="3 4">XH-48</strain>
    </source>
</reference>
<evidence type="ECO:0000256" key="1">
    <source>
        <dbReference type="ARBA" id="ARBA00023002"/>
    </source>
</evidence>
<dbReference type="AlphaFoldDB" id="W0JII5"/>
<dbReference type="InterPro" id="IPR036661">
    <property type="entry name" value="Luciferase-like_sf"/>
</dbReference>
<name>W0JII5_9EURY</name>
<keyword evidence="1" id="KW-0560">Oxidoreductase</keyword>
<dbReference type="PANTHER" id="PTHR43244">
    <property type="match status" value="1"/>
</dbReference>
<dbReference type="RefSeq" id="WP_049951756.1">
    <property type="nucleotide sequence ID" value="NZ_CP007055.1"/>
</dbReference>
<proteinExistence type="predicted"/>
<dbReference type="Gene3D" id="3.20.20.30">
    <property type="entry name" value="Luciferase-like domain"/>
    <property type="match status" value="1"/>
</dbReference>
<dbReference type="Proteomes" id="UP000019024">
    <property type="component" value="Chromosome"/>
</dbReference>
<protein>
    <submittedName>
        <fullName evidence="3">Luciferase</fullName>
    </submittedName>
</protein>
<organism evidence="3 4">
    <name type="scientific">Halostagnicola larsenii XH-48</name>
    <dbReference type="NCBI Taxonomy" id="797299"/>
    <lineage>
        <taxon>Archaea</taxon>
        <taxon>Methanobacteriati</taxon>
        <taxon>Methanobacteriota</taxon>
        <taxon>Stenosarchaea group</taxon>
        <taxon>Halobacteria</taxon>
        <taxon>Halobacteriales</taxon>
        <taxon>Natrialbaceae</taxon>
        <taxon>Halostagnicola</taxon>
    </lineage>
</organism>
<dbReference type="InterPro" id="IPR050564">
    <property type="entry name" value="F420-G6PD/mer"/>
</dbReference>
<dbReference type="GeneID" id="25144144"/>
<accession>W0JII5</accession>
<gene>
    <name evidence="3" type="ORF">HALLA_06505</name>
</gene>
<dbReference type="SUPFAM" id="SSF51679">
    <property type="entry name" value="Bacterial luciferase-like"/>
    <property type="match status" value="1"/>
</dbReference>
<sequence>MELDLIVSELGEEEPADLAKRAEAIGYDGLWLTELWGENAAVQLTEMAAATDEIGLGTAIVNVYSRSPALLAMTANSLERASDGRFVLGTGVSTKKVVEDLHGESFDRPVRRAHETIELVRRFTAGDGERVRYEGELLEVADFPALEVDVPIYHAGLGPANRRVVGRLCDGWIPHNIPFSRLEEAFETVVDAARERGRDPDEITVAPYVPTAASEDPELARETMRRHVAYYVGSGEGYRNAVAMKYEREAERIANAWREGARDEATGMVTDEMVDDLGVAGDPETVRNRLRELAAESIVDRPIVVVPEPATTELRDNTIREAAPERF</sequence>
<evidence type="ECO:0000313" key="3">
    <source>
        <dbReference type="EMBL" id="AHF98545.1"/>
    </source>
</evidence>
<dbReference type="eggNOG" id="arCOG02410">
    <property type="taxonomic scope" value="Archaea"/>
</dbReference>
<evidence type="ECO:0000313" key="4">
    <source>
        <dbReference type="Proteomes" id="UP000019024"/>
    </source>
</evidence>
<dbReference type="CDD" id="cd01097">
    <property type="entry name" value="Tetrahydromethanopterin_reductase"/>
    <property type="match status" value="1"/>
</dbReference>
<dbReference type="GO" id="GO:0016705">
    <property type="term" value="F:oxidoreductase activity, acting on paired donors, with incorporation or reduction of molecular oxygen"/>
    <property type="evidence" value="ECO:0007669"/>
    <property type="project" value="InterPro"/>
</dbReference>
<dbReference type="EMBL" id="CP007055">
    <property type="protein sequence ID" value="AHF98545.1"/>
    <property type="molecule type" value="Genomic_DNA"/>
</dbReference>
<dbReference type="KEGG" id="hlr:HALLA_06505"/>
<feature type="domain" description="Luciferase-like" evidence="2">
    <location>
        <begin position="16"/>
        <end position="299"/>
    </location>
</feature>
<dbReference type="PATRIC" id="fig|797299.3.peg.337"/>
<dbReference type="HOGENOM" id="CLU_027853_5_0_2"/>
<dbReference type="InterPro" id="IPR011251">
    <property type="entry name" value="Luciferase-like_dom"/>
</dbReference>
<dbReference type="Pfam" id="PF00296">
    <property type="entry name" value="Bac_luciferase"/>
    <property type="match status" value="1"/>
</dbReference>